<proteinExistence type="predicted"/>
<reference evidence="1 2" key="1">
    <citation type="submission" date="2008-03" db="EMBL/GenBank/DDBJ databases">
        <title>The Genome Sequence of Verticillium dahliae VdLs.17.</title>
        <authorList>
            <consortium name="The Broad Institute Genome Sequencing Platform"/>
            <person name="Ma L.-J.J."/>
            <person name="Klosterman S.J."/>
            <person name="Subbarao K."/>
            <person name="Dobinson K."/>
            <person name="Veronese P."/>
            <person name="Kang S."/>
            <person name="Gold S.E."/>
            <person name="Young S."/>
            <person name="Jaffe D."/>
            <person name="Gnerre S."/>
            <person name="Berlin A."/>
            <person name="Heiman D."/>
            <person name="Hepburn T."/>
            <person name="Sykes S."/>
            <person name="Alvarado L."/>
            <person name="Kodira C.D."/>
            <person name="Lander E."/>
            <person name="Galagan J."/>
            <person name="Nusbaum C."/>
            <person name="Birren B."/>
        </authorList>
    </citation>
    <scope>NUCLEOTIDE SEQUENCE [LARGE SCALE GENOMIC DNA]</scope>
    <source>
        <strain evidence="2">VdLs.17 / ATCC MYA-4575 / FGSC 10137</strain>
    </source>
</reference>
<keyword evidence="2" id="KW-1185">Reference proteome</keyword>
<sequence length="207" mass="23207">MFIISPTEESKELATQAHFPVDKFIRNIDAKDFWRFPDGMETIEAKRLLRHYVVKQKPTLDKRAASRGIHIEGRLMTVGPDVVWLRDDLLRNNLDKTTVICLAIPAPSQVQNAAPSHEGPKIKQTLMPEIRKGGTKAFTIDWSEKGFADATAAVKESKGTMLAPVHLQVGCVLQLDEHEELYVRPEAEGVCMVLFGHKYSTQEAGSR</sequence>
<dbReference type="AlphaFoldDB" id="G2WXP2"/>
<dbReference type="RefSeq" id="XP_009651322.1">
    <property type="nucleotide sequence ID" value="XM_009653027.1"/>
</dbReference>
<dbReference type="InParanoid" id="G2WXP2"/>
<dbReference type="HOGENOM" id="CLU_1246182_0_0_1"/>
<protein>
    <submittedName>
        <fullName evidence="1">Uncharacterized protein</fullName>
    </submittedName>
</protein>
<gene>
    <name evidence="1" type="ORF">VDAG_02374</name>
</gene>
<evidence type="ECO:0000313" key="2">
    <source>
        <dbReference type="Proteomes" id="UP000001611"/>
    </source>
</evidence>
<dbReference type="Proteomes" id="UP000001611">
    <property type="component" value="Chromosome 3"/>
</dbReference>
<name>G2WXP2_VERDV</name>
<dbReference type="GeneID" id="20703837"/>
<dbReference type="KEGG" id="vda:VDAG_02374"/>
<dbReference type="EMBL" id="DS572698">
    <property type="protein sequence ID" value="EGY20850.1"/>
    <property type="molecule type" value="Genomic_DNA"/>
</dbReference>
<organism evidence="1 2">
    <name type="scientific">Verticillium dahliae (strain VdLs.17 / ATCC MYA-4575 / FGSC 10137)</name>
    <name type="common">Verticillium wilt</name>
    <dbReference type="NCBI Taxonomy" id="498257"/>
    <lineage>
        <taxon>Eukaryota</taxon>
        <taxon>Fungi</taxon>
        <taxon>Dikarya</taxon>
        <taxon>Ascomycota</taxon>
        <taxon>Pezizomycotina</taxon>
        <taxon>Sordariomycetes</taxon>
        <taxon>Hypocreomycetidae</taxon>
        <taxon>Glomerellales</taxon>
        <taxon>Plectosphaerellaceae</taxon>
        <taxon>Verticillium</taxon>
    </lineage>
</organism>
<accession>G2WXP2</accession>
<evidence type="ECO:0000313" key="1">
    <source>
        <dbReference type="EMBL" id="EGY20850.1"/>
    </source>
</evidence>